<evidence type="ECO:0000256" key="4">
    <source>
        <dbReference type="ARBA" id="ARBA00022519"/>
    </source>
</evidence>
<dbReference type="RefSeq" id="WP_169626621.1">
    <property type="nucleotide sequence ID" value="NZ_JABBNT010000005.1"/>
</dbReference>
<evidence type="ECO:0000256" key="1">
    <source>
        <dbReference type="ARBA" id="ARBA00004429"/>
    </source>
</evidence>
<feature type="transmembrane region" description="Helical" evidence="9">
    <location>
        <begin position="291"/>
        <end position="312"/>
    </location>
</feature>
<comment type="subcellular location">
    <subcellularLocation>
        <location evidence="1">Cell inner membrane</location>
        <topology evidence="1">Multi-pass membrane protein</topology>
    </subcellularLocation>
</comment>
<feature type="transmembrane region" description="Helical" evidence="9">
    <location>
        <begin position="318"/>
        <end position="342"/>
    </location>
</feature>
<keyword evidence="2" id="KW-0813">Transport</keyword>
<evidence type="ECO:0000256" key="7">
    <source>
        <dbReference type="ARBA" id="ARBA00023136"/>
    </source>
</evidence>
<organism evidence="10 11">
    <name type="scientific">Pacificispira spongiicola</name>
    <dbReference type="NCBI Taxonomy" id="2729598"/>
    <lineage>
        <taxon>Bacteria</taxon>
        <taxon>Pseudomonadati</taxon>
        <taxon>Pseudomonadota</taxon>
        <taxon>Alphaproteobacteria</taxon>
        <taxon>Rhodospirillales</taxon>
        <taxon>Rhodospirillaceae</taxon>
        <taxon>Pacificispira</taxon>
    </lineage>
</organism>
<keyword evidence="7 9" id="KW-0472">Membrane</keyword>
<keyword evidence="11" id="KW-1185">Reference proteome</keyword>
<feature type="transmembrane region" description="Helical" evidence="9">
    <location>
        <begin position="13"/>
        <end position="32"/>
    </location>
</feature>
<evidence type="ECO:0000256" key="8">
    <source>
        <dbReference type="ARBA" id="ARBA00035655"/>
    </source>
</evidence>
<evidence type="ECO:0000313" key="11">
    <source>
        <dbReference type="Proteomes" id="UP000539372"/>
    </source>
</evidence>
<feature type="transmembrane region" description="Helical" evidence="9">
    <location>
        <begin position="53"/>
        <end position="72"/>
    </location>
</feature>
<feature type="transmembrane region" description="Helical" evidence="9">
    <location>
        <begin position="124"/>
        <end position="145"/>
    </location>
</feature>
<keyword evidence="4" id="KW-0997">Cell inner membrane</keyword>
<dbReference type="PANTHER" id="PTHR30574:SF1">
    <property type="entry name" value="SULPHUR TRANSPORT DOMAIN-CONTAINING PROTEIN"/>
    <property type="match status" value="1"/>
</dbReference>
<proteinExistence type="inferred from homology"/>
<dbReference type="EMBL" id="JABBNT010000005">
    <property type="protein sequence ID" value="NMM46253.1"/>
    <property type="molecule type" value="Genomic_DNA"/>
</dbReference>
<accession>A0A7Y0HH20</accession>
<gene>
    <name evidence="10" type="ORF">HH303_17310</name>
</gene>
<feature type="transmembrane region" description="Helical" evidence="9">
    <location>
        <begin position="200"/>
        <end position="222"/>
    </location>
</feature>
<dbReference type="GO" id="GO:0005886">
    <property type="term" value="C:plasma membrane"/>
    <property type="evidence" value="ECO:0007669"/>
    <property type="project" value="UniProtKB-SubCell"/>
</dbReference>
<dbReference type="Proteomes" id="UP000539372">
    <property type="component" value="Unassembled WGS sequence"/>
</dbReference>
<comment type="similarity">
    <text evidence="8">Belongs to the TsuA/YedE (TC 9.B.102) family.</text>
</comment>
<feature type="transmembrane region" description="Helical" evidence="9">
    <location>
        <begin position="165"/>
        <end position="188"/>
    </location>
</feature>
<dbReference type="InterPro" id="IPR007272">
    <property type="entry name" value="Sulf_transp_TsuA/YedE"/>
</dbReference>
<dbReference type="Pfam" id="PF04143">
    <property type="entry name" value="Sulf_transp"/>
    <property type="match status" value="1"/>
</dbReference>
<name>A0A7Y0HH20_9PROT</name>
<evidence type="ECO:0000256" key="6">
    <source>
        <dbReference type="ARBA" id="ARBA00022989"/>
    </source>
</evidence>
<reference evidence="10 11" key="1">
    <citation type="submission" date="2020-04" db="EMBL/GenBank/DDBJ databases">
        <title>Rhodospirillaceae bacterium KN72 isolated from deep sea.</title>
        <authorList>
            <person name="Zhang D.-C."/>
        </authorList>
    </citation>
    <scope>NUCLEOTIDE SEQUENCE [LARGE SCALE GENOMIC DNA]</scope>
    <source>
        <strain evidence="10 11">KN72</strain>
    </source>
</reference>
<evidence type="ECO:0000256" key="5">
    <source>
        <dbReference type="ARBA" id="ARBA00022692"/>
    </source>
</evidence>
<evidence type="ECO:0000256" key="2">
    <source>
        <dbReference type="ARBA" id="ARBA00022448"/>
    </source>
</evidence>
<sequence>MESLLASNEVSDLTKAGLGGIVVGVLFGYCAVRSRFCLRSACIEFWRLQPGRQFAVWLLTFGAALFLTQLLFRSGHLSATEVRQLSTAGTLSGAVIGGVMFGIGMILARGCASRLLVLSGTGNMRALVAGLIVTVVAQASLTGILSPLRLWLSGLSVLSPSERDLTMIFSPNAGVIAGAAIVAVALVISRRQKIGGVMALTGILVGGSVALGWAFTAALARVSFDPVPVGSVSFTGPSADTLMALIATPSIVPSFSIGLVPGVFVGAWIAAVTTGEFRIQAFDRETGMVRYLIGAPLMGFGGMLAGGCAVGAGVTGGAVLSLTAWIALFAMWIGAGIAIFLFDRQSA</sequence>
<evidence type="ECO:0000256" key="9">
    <source>
        <dbReference type="SAM" id="Phobius"/>
    </source>
</evidence>
<feature type="transmembrane region" description="Helical" evidence="9">
    <location>
        <begin position="92"/>
        <end position="112"/>
    </location>
</feature>
<feature type="transmembrane region" description="Helical" evidence="9">
    <location>
        <begin position="242"/>
        <end position="270"/>
    </location>
</feature>
<keyword evidence="6 9" id="KW-1133">Transmembrane helix</keyword>
<comment type="caution">
    <text evidence="10">The sequence shown here is derived from an EMBL/GenBank/DDBJ whole genome shotgun (WGS) entry which is preliminary data.</text>
</comment>
<keyword evidence="3" id="KW-1003">Cell membrane</keyword>
<protein>
    <submittedName>
        <fullName evidence="10">YeeE/YedE family protein</fullName>
    </submittedName>
</protein>
<dbReference type="PANTHER" id="PTHR30574">
    <property type="entry name" value="INNER MEMBRANE PROTEIN YEDE"/>
    <property type="match status" value="1"/>
</dbReference>
<dbReference type="AlphaFoldDB" id="A0A7Y0HH20"/>
<evidence type="ECO:0000313" key="10">
    <source>
        <dbReference type="EMBL" id="NMM46253.1"/>
    </source>
</evidence>
<keyword evidence="5 9" id="KW-0812">Transmembrane</keyword>
<evidence type="ECO:0000256" key="3">
    <source>
        <dbReference type="ARBA" id="ARBA00022475"/>
    </source>
</evidence>